<dbReference type="InterPro" id="IPR019266">
    <property type="entry name" value="Ribosomal_mS27"/>
</dbReference>
<gene>
    <name evidence="3" type="ORF">RF55_5114</name>
</gene>
<protein>
    <submittedName>
        <fullName evidence="3">28s ribosomal protein mitochondrial</fullName>
    </submittedName>
</protein>
<dbReference type="OrthoDB" id="19830at2759"/>
<proteinExistence type="predicted"/>
<dbReference type="GO" id="GO:0005840">
    <property type="term" value="C:ribosome"/>
    <property type="evidence" value="ECO:0007669"/>
    <property type="project" value="UniProtKB-KW"/>
</dbReference>
<keyword evidence="3" id="KW-0687">Ribonucleoprotein</keyword>
<sequence length="453" mass="53284">MLKTLRFSRRLCRVRSGPKNLTQRRSFLSEAYRCEEAWSRRLESSLLQRIEPMTMFAELEQRYGSAGKMSAVDVDIFVNSLTDNSYVDEVMKILHNLRQSTETSSTLDSTHHAAIRYFLQHDFIQELHEMLNDRLNYGIFPDHFDYNLLMDHFVKRKDYASAAKIASLVMLQEDADHPITNALCVYACHKYLENPDDWKKPEIPQDTSKEEVKVRVGYLRNPYFDDHFDLADPRDLVGKTLSFQGKHRTDALGRTCQLRGLILYKKYDDVLNLIKEWLETIQDKIVYEEVFELIAKDNGNLQDQDIEKFKLVEAPLALLKEKQNLKENLIETMENLIAAATKEEAEKDISKQCQTYSDWEHLRASILQTQVKAIEKEKRIANIEKIKKDLKEREQLLTFFDNEEALELQIEQIQEKERKEDERIRAMHKSEKKLRALITSESYIPPDVKDRKK</sequence>
<evidence type="ECO:0000313" key="4">
    <source>
        <dbReference type="Proteomes" id="UP000036403"/>
    </source>
</evidence>
<accession>A0A0J7KWP3</accession>
<dbReference type="Proteomes" id="UP000036403">
    <property type="component" value="Unassembled WGS sequence"/>
</dbReference>
<dbReference type="STRING" id="67767.A0A0J7KWP3"/>
<dbReference type="AlphaFoldDB" id="A0A0J7KWP3"/>
<dbReference type="EMBL" id="LBMM01002512">
    <property type="protein sequence ID" value="KMQ94718.1"/>
    <property type="molecule type" value="Genomic_DNA"/>
</dbReference>
<dbReference type="GO" id="GO:0005739">
    <property type="term" value="C:mitochondrion"/>
    <property type="evidence" value="ECO:0007669"/>
    <property type="project" value="UniProtKB-SubCell"/>
</dbReference>
<keyword evidence="4" id="KW-1185">Reference proteome</keyword>
<comment type="subcellular location">
    <subcellularLocation>
        <location evidence="1">Mitochondrion</location>
    </subcellularLocation>
</comment>
<evidence type="ECO:0000256" key="1">
    <source>
        <dbReference type="ARBA" id="ARBA00004173"/>
    </source>
</evidence>
<feature type="coiled-coil region" evidence="2">
    <location>
        <begin position="319"/>
        <end position="346"/>
    </location>
</feature>
<dbReference type="PANTHER" id="PTHR21393:SF0">
    <property type="entry name" value="SMALL RIBOSOMAL SUBUNIT PROTEIN MS27"/>
    <property type="match status" value="1"/>
</dbReference>
<reference evidence="3 4" key="1">
    <citation type="submission" date="2015-04" db="EMBL/GenBank/DDBJ databases">
        <title>Lasius niger genome sequencing.</title>
        <authorList>
            <person name="Konorov E.A."/>
            <person name="Nikitin M.A."/>
            <person name="Kirill M.V."/>
            <person name="Chang P."/>
        </authorList>
    </citation>
    <scope>NUCLEOTIDE SEQUENCE [LARGE SCALE GENOMIC DNA]</scope>
    <source>
        <tissue evidence="3">Whole</tissue>
    </source>
</reference>
<keyword evidence="3" id="KW-0689">Ribosomal protein</keyword>
<feature type="coiled-coil region" evidence="2">
    <location>
        <begin position="373"/>
        <end position="423"/>
    </location>
</feature>
<organism evidence="3 4">
    <name type="scientific">Lasius niger</name>
    <name type="common">Black garden ant</name>
    <dbReference type="NCBI Taxonomy" id="67767"/>
    <lineage>
        <taxon>Eukaryota</taxon>
        <taxon>Metazoa</taxon>
        <taxon>Ecdysozoa</taxon>
        <taxon>Arthropoda</taxon>
        <taxon>Hexapoda</taxon>
        <taxon>Insecta</taxon>
        <taxon>Pterygota</taxon>
        <taxon>Neoptera</taxon>
        <taxon>Endopterygota</taxon>
        <taxon>Hymenoptera</taxon>
        <taxon>Apocrita</taxon>
        <taxon>Aculeata</taxon>
        <taxon>Formicoidea</taxon>
        <taxon>Formicidae</taxon>
        <taxon>Formicinae</taxon>
        <taxon>Lasius</taxon>
        <taxon>Lasius</taxon>
    </lineage>
</organism>
<comment type="caution">
    <text evidence="3">The sequence shown here is derived from an EMBL/GenBank/DDBJ whole genome shotgun (WGS) entry which is preliminary data.</text>
</comment>
<keyword evidence="2" id="KW-0175">Coiled coil</keyword>
<dbReference type="PANTHER" id="PTHR21393">
    <property type="entry name" value="MITOCHONDRIAL 28S RIBOSOMAL PROTEIN S27"/>
    <property type="match status" value="1"/>
</dbReference>
<dbReference type="Pfam" id="PF10037">
    <property type="entry name" value="MRP-S27"/>
    <property type="match status" value="1"/>
</dbReference>
<evidence type="ECO:0000313" key="3">
    <source>
        <dbReference type="EMBL" id="KMQ94718.1"/>
    </source>
</evidence>
<evidence type="ECO:0000256" key="2">
    <source>
        <dbReference type="SAM" id="Coils"/>
    </source>
</evidence>
<dbReference type="PaxDb" id="67767-A0A0J7KWP3"/>
<dbReference type="InterPro" id="IPR034913">
    <property type="entry name" value="mS27/PTCD2"/>
</dbReference>
<name>A0A0J7KWP3_LASNI</name>